<dbReference type="STRING" id="1838286.Verru16b_00126"/>
<protein>
    <recommendedName>
        <fullName evidence="3">GxxExxY protein</fullName>
    </recommendedName>
</protein>
<accession>A0A1I7PHK0</accession>
<dbReference type="Pfam" id="PF13366">
    <property type="entry name" value="PDDEXK_3"/>
    <property type="match status" value="1"/>
</dbReference>
<gene>
    <name evidence="1" type="ORF">Verru16b_00126</name>
</gene>
<evidence type="ECO:0008006" key="3">
    <source>
        <dbReference type="Google" id="ProtNLM"/>
    </source>
</evidence>
<dbReference type="InterPro" id="IPR011604">
    <property type="entry name" value="PDDEXK-like_dom_sf"/>
</dbReference>
<dbReference type="AlphaFoldDB" id="A0A1I7PHK0"/>
<sequence>MTENEISRAVVDAAFQLHVELGPGLLESVYETLLACELEHRGFKVVRQQPISFEHRGIRFDEGFRADLIINDKVIIELKSVEDLHPSHKKQLKTYLKLTGKKLGLLINFGAPLIKDGIHRVVLGLPDA</sequence>
<proteinExistence type="predicted"/>
<evidence type="ECO:0000313" key="1">
    <source>
        <dbReference type="EMBL" id="AOS43085.1"/>
    </source>
</evidence>
<organism evidence="1 2">
    <name type="scientific">Lacunisphaera limnophila</name>
    <dbReference type="NCBI Taxonomy" id="1838286"/>
    <lineage>
        <taxon>Bacteria</taxon>
        <taxon>Pseudomonadati</taxon>
        <taxon>Verrucomicrobiota</taxon>
        <taxon>Opitutia</taxon>
        <taxon>Opitutales</taxon>
        <taxon>Opitutaceae</taxon>
        <taxon>Lacunisphaera</taxon>
    </lineage>
</organism>
<dbReference type="KEGG" id="obg:Verru16b_00126"/>
<keyword evidence="2" id="KW-1185">Reference proteome</keyword>
<evidence type="ECO:0000313" key="2">
    <source>
        <dbReference type="Proteomes" id="UP000095228"/>
    </source>
</evidence>
<dbReference type="Proteomes" id="UP000095228">
    <property type="component" value="Chromosome"/>
</dbReference>
<dbReference type="OrthoDB" id="9806869at2"/>
<dbReference type="PATRIC" id="fig|1838286.3.peg.122"/>
<reference evidence="1 2" key="1">
    <citation type="submission" date="2016-06" db="EMBL/GenBank/DDBJ databases">
        <title>Three novel species with peptidoglycan cell walls form the new genus Lacunisphaera gen. nov. in the family Opitutaceae of the verrucomicrobial subdivision 4.</title>
        <authorList>
            <person name="Rast P."/>
            <person name="Gloeckner I."/>
            <person name="Jogler M."/>
            <person name="Boedeker C."/>
            <person name="Jeske O."/>
            <person name="Wiegand S."/>
            <person name="Reinhardt R."/>
            <person name="Schumann P."/>
            <person name="Rohde M."/>
            <person name="Spring S."/>
            <person name="Gloeckner F.O."/>
            <person name="Jogler C."/>
        </authorList>
    </citation>
    <scope>NUCLEOTIDE SEQUENCE [LARGE SCALE GENOMIC DNA]</scope>
    <source>
        <strain evidence="1 2">IG16b</strain>
    </source>
</reference>
<dbReference type="EMBL" id="CP016094">
    <property type="protein sequence ID" value="AOS43085.1"/>
    <property type="molecule type" value="Genomic_DNA"/>
</dbReference>
<dbReference type="RefSeq" id="WP_069960479.1">
    <property type="nucleotide sequence ID" value="NZ_CP016094.1"/>
</dbReference>
<dbReference type="NCBIfam" id="TIGR04256">
    <property type="entry name" value="GxxExxY"/>
    <property type="match status" value="1"/>
</dbReference>
<dbReference type="InterPro" id="IPR026350">
    <property type="entry name" value="GxxExxY"/>
</dbReference>
<name>A0A1I7PHK0_9BACT</name>
<dbReference type="Gene3D" id="3.90.320.10">
    <property type="match status" value="1"/>
</dbReference>